<dbReference type="Gene3D" id="3.90.70.80">
    <property type="match status" value="1"/>
</dbReference>
<evidence type="ECO:0000256" key="8">
    <source>
        <dbReference type="SAM" id="MobiDB-lite"/>
    </source>
</evidence>
<sequence>MKTFESNAEVVKFWKVKKGYIPRHMLLLVPLIKKESHQHPSNLKKIKFFKQLKSTYNIRKLMNVKRDKAAKFLKNMGKSCQQPKWVSKRNGTKNGAGKEENEKKIHKIAANKEIIEDPPNNKSIIMIRENIDLKRHNSASSNSDISVMKDPVYSLCNSSKQRLKKLSKEQGFCFLNLFDSFEDKYLACNLLGKYPSFASLLTLKDKINMKKKILYNNVLKDKIIYHAYNETSDRENFKKLCHFQEEVLSKIIIGGNIKTLNEDTFKRIVDLSHESVFVENMPINFTYFKEGNYIKLKTWDLEDNLVKINLNNPNFIHDCVLYAISGNLSSDMKTYGMTPDIVLDNVCLEITTSSVSDEQLLIGKLQQKVKKYAAVMRGRKLIVVVVSYDTVVSNYKICESAQMGMTTNFCILKKLQSELLMENKYYWSSLNGSKFERKLNSILENYELKNNYEGKKEAFNLIDKNWEEFNYDLELKNVLNEINEHVHHNLQNVNFIEKNECSINFPIDGRTDLKRITVVPMFTPLKRFSNELIDVKPIVHLLPGSKLKIIQEGMTTQDTQNNFLSNMNLQEILSGYYDDKQSEEKKGKRKGYQFKPSLNQSDMLELNLDGIMAKEFKGMTQLLEKRAMSKIPFSSKVDTGDIEDFRMSFPKLLTERARTRVEDEAYSLIKSAYSCMIDASVNMIDQGEKAIREFDRENETKFVNWMNFVNDLMFEINLSLRENTKNGYFIVKSLRRFHADVYIKTTNSSSHIFFFVVCKPDYVLSETLGPKFVCDKGILVSDWGSMLKRDLENYLSMKETIRSTFSCYDEIFSSEHEYAIHNAKWLSLMIFLSNKDRNEETISSLRYTYMKSLSLTEFPSSMNKKLNLLFRDRLQVYLTLKVYELNNHLSKHKPKITHDNGFLNVFGLKDLFGCEISFKEAINISYAGYIMTKVKQPQSNQSSKMIEKILEYEIKFLKVTANEISVDSLKEKKEHCFDYKFVRTFSELGKELLVNSFGNQCEKIIKDRIVSNLEKIDFESISTLKASAKMNLKGETTDDNLKELKSARPRVISNVMSLINKFNPEHYLDLVEPCIKQIVDNDCFNVELFPKDQHNGLREIYVVDIHVRIVQLFIETISRSLCSFFQSETLNHPKNSTGLIPKTLKYALDKNESPFCLMKSGDASKWSQSQIVTKFYIVFKTFLPKPFHKIIKDALSLWFDKKIFLPPSLIEAFMSTNFATSNNVLNDLRDGKLASIKGKGSMFMHIKSGFMQGILHHTSSLFHTIVQEGFRQVQFKILKDVFDNPFHQSYFKNLHICILQGSDDSSMAIMGDTRLFNRHKELFLCLMHLKDLMSYKFGIIPSVEKTATCVPFIIEYNSQWLALGKSIQPTIKFAMVACQLPSAQSIIQRQEFYYNLLKDCLEKGCSTYTCFKIKLNQLCAYYNMLGCNTTSSFQVTARLLKETLNPSLGFFILEPIVATAVFGFDFSFYCHTQGAIMQFLPYSYNQPLETDLPAGNTLRLNTHISKTSWKKWNQLIKEVGILTKEEEDFMENCPALFYDKSFNDVFSSVIKMKQKCQDFDVKQSLSSRYGITENMASFFCTFIKVCKIGKEKDSLVGWMVKCTESKIENIAQMFPKCKVYDEIIRYISVISDQSYLVDVDYVQRCRSQITVLHNRTNELELFYDTVRHVWFDFECDEITKNAYKKLFTEYMSEFDWLRWTEKETKIHLNCSSRQLANYIRNVVGKNRTLTFYDTVAKGSNYPYLLTRIFQKNKKIQVISKKDVDLSTNDIIFSNMKILLNLPYKESFKMEVLESLIPKLDLSELTSKEANKYKMLSLVLNGEKEKLQNELFKYSFDNHISWYSQAQHFNKESKSWEGLGCLTTIISTLTIKTIINDSVIEEIIVNDLEAFKANLDRYLKIIKEHKLELNEDDSEILKLSRFGISSNFKGSKITISFELKSNITFLKNCMIALTNGNIKLIVPMIDANMQFSGKRHSIQTLYLIENERRAKTIEERRKANSLGKITEEIWIDSRSYNRHRCGEILKTKMTLGGKDVKTSTIMNFEIWKKITLPTHEELFEWGDLGRRIVHQESLNAKDFVIEKLNEFPNQLPVSEIFQHHMENNHFDGKEYLNFVSKVEFFQHVTDPEYDDVVKKDSMEELDNALIEKFNKLIFNSTALTKAMNKSVEFNSCLINLENILLNTQTDFSHSKHLVYGIKDTETTFPNTLFYKLNHELRRLIPDEEELLSVISCGDESNLLDMKYKVALNLLFSTPLSCTFANTVKSLREFILLGYKPESSRSSRSSTRLGIFLPNNEMEHLMLKKFKLHPKMRNIKVIVQEEINELKEAIEETSANINKTKNKRVKLPLITQIIKYEEDLELIQKFNEYLGTLNLEDVDVDSNSEDSTQVKETDPAKGDSLGQKETMNTDVLDFQGSENFSEELTHSIADSQESVDGDMSFDLLSHLKNTYYETVAEKENVILYFKVDYINYLQNPKIDIENNAKIMNTTLHVDNETIFLNQSKGLEIYWPKDGNIFHIFSHAPLEKIPHAEKLLSKKIKPITPAPGGSCLFNAISYLLAKQSKCVSQEELRRIVYESDHMSFLDIEHHRKTILDNGVWGQEEDLEVLCHELNFSIVVFTHYDILIYNEGVRELGALICFNNIHFDVIE</sequence>
<evidence type="ECO:0000256" key="7">
    <source>
        <dbReference type="SAM" id="Coils"/>
    </source>
</evidence>
<dbReference type="InterPro" id="IPR003323">
    <property type="entry name" value="OTU_dom"/>
</dbReference>
<feature type="region of interest" description="Disordered" evidence="8">
    <location>
        <begin position="2379"/>
        <end position="2403"/>
    </location>
</feature>
<evidence type="ECO:0000259" key="10">
    <source>
        <dbReference type="PROSITE" id="PS50802"/>
    </source>
</evidence>
<evidence type="ECO:0000313" key="12">
    <source>
        <dbReference type="Proteomes" id="UP000680366"/>
    </source>
</evidence>
<dbReference type="EC" id="2.7.7.48" evidence="1"/>
<keyword evidence="7" id="KW-0175">Coiled coil</keyword>
<reference evidence="11" key="1">
    <citation type="journal article" date="2019" name="Viruses">
        <title>Two Novel Negative-Sense RNA Viruses Infecting Grapevine Are Members of a Newly Proposed Genus within the Family Phenuiviridae.</title>
        <authorList>
            <person name="Diaz-Lara A."/>
            <person name="Navarro B."/>
            <person name="Di Serio F."/>
            <person name="Stevens K."/>
            <person name="Hwang M.S."/>
            <person name="Kohl J."/>
            <person name="Vu S.T."/>
            <person name="Falk B.W."/>
            <person name="Golino D."/>
            <person name="Al Rwahnih M."/>
        </authorList>
    </citation>
    <scope>NUCLEOTIDE SEQUENCE</scope>
    <source>
        <strain evidence="11">332</strain>
    </source>
</reference>
<gene>
    <name evidence="11" type="primary">RdRp</name>
</gene>
<dbReference type="GO" id="GO:0039694">
    <property type="term" value="P:viral RNA genome replication"/>
    <property type="evidence" value="ECO:0007669"/>
    <property type="project" value="InterPro"/>
</dbReference>
<evidence type="ECO:0000256" key="5">
    <source>
        <dbReference type="ARBA" id="ARBA00030436"/>
    </source>
</evidence>
<dbReference type="EMBL" id="MK728657">
    <property type="protein sequence ID" value="QDZ17039.1"/>
    <property type="molecule type" value="Viral_cRNA"/>
</dbReference>
<accession>A0A5B8M9M8</accession>
<dbReference type="Pfam" id="PF04196">
    <property type="entry name" value="Bunya_RdRp"/>
    <property type="match status" value="1"/>
</dbReference>
<dbReference type="PROSITE" id="PS50525">
    <property type="entry name" value="RDRP_SSRNA_NEG_SEG"/>
    <property type="match status" value="1"/>
</dbReference>
<feature type="domain" description="RdRp catalytic" evidence="9">
    <location>
        <begin position="1143"/>
        <end position="1347"/>
    </location>
</feature>
<proteinExistence type="predicted"/>
<protein>
    <recommendedName>
        <fullName evidence="2">RNA-directed RNA polymerase L</fullName>
        <ecNumber evidence="1">2.7.7.48</ecNumber>
    </recommendedName>
    <alternativeName>
        <fullName evidence="4">Large structural protein</fullName>
    </alternativeName>
    <alternativeName>
        <fullName evidence="6">Replicase</fullName>
    </alternativeName>
    <alternativeName>
        <fullName evidence="5">Transcriptase</fullName>
    </alternativeName>
</protein>
<keyword evidence="12" id="KW-1185">Reference proteome</keyword>
<dbReference type="InterPro" id="IPR007099">
    <property type="entry name" value="RNA-dir_pol_NSvirus"/>
</dbReference>
<dbReference type="GO" id="GO:0006351">
    <property type="term" value="P:DNA-templated transcription"/>
    <property type="evidence" value="ECO:0007669"/>
    <property type="project" value="InterPro"/>
</dbReference>
<dbReference type="Proteomes" id="UP000680366">
    <property type="component" value="Genome"/>
</dbReference>
<evidence type="ECO:0000256" key="4">
    <source>
        <dbReference type="ARBA" id="ARBA00030285"/>
    </source>
</evidence>
<organism evidence="11 12">
    <name type="scientific">Grapevine Garan dmak virus</name>
    <dbReference type="NCBI Taxonomy" id="2601258"/>
    <lineage>
        <taxon>Viruses</taxon>
        <taxon>Riboviria</taxon>
        <taxon>Orthornavirae</taxon>
        <taxon>Negarnaviricota</taxon>
        <taxon>Polyploviricotina</taxon>
        <taxon>Bunyaviricetes</taxon>
        <taxon>Hareavirales</taxon>
        <taxon>Phenuiviridae</taxon>
        <taxon>Rubodvirus</taxon>
        <taxon>Rubodvirus armeniaense</taxon>
    </lineage>
</organism>
<dbReference type="CDD" id="cd22744">
    <property type="entry name" value="OTU"/>
    <property type="match status" value="1"/>
</dbReference>
<evidence type="ECO:0000256" key="2">
    <source>
        <dbReference type="ARBA" id="ARBA00018602"/>
    </source>
</evidence>
<evidence type="ECO:0000256" key="1">
    <source>
        <dbReference type="ARBA" id="ARBA00012494"/>
    </source>
</evidence>
<evidence type="ECO:0000256" key="3">
    <source>
        <dbReference type="ARBA" id="ARBA00022679"/>
    </source>
</evidence>
<dbReference type="GeneID" id="80550593"/>
<dbReference type="PROSITE" id="PS50802">
    <property type="entry name" value="OTU"/>
    <property type="match status" value="1"/>
</dbReference>
<keyword evidence="3" id="KW-0808">Transferase</keyword>
<keyword evidence="11" id="KW-0696">RNA-directed RNA polymerase</keyword>
<name>A0A5B8M9M8_9VIRU</name>
<keyword evidence="11" id="KW-0548">Nucleotidyltransferase</keyword>
<feature type="compositionally biased region" description="Basic and acidic residues" evidence="8">
    <location>
        <begin position="2386"/>
        <end position="2395"/>
    </location>
</feature>
<dbReference type="RefSeq" id="YP_010840095.1">
    <property type="nucleotide sequence ID" value="NC_078405.1"/>
</dbReference>
<dbReference type="GO" id="GO:0003968">
    <property type="term" value="F:RNA-directed RNA polymerase activity"/>
    <property type="evidence" value="ECO:0007669"/>
    <property type="project" value="UniProtKB-KW"/>
</dbReference>
<evidence type="ECO:0000256" key="6">
    <source>
        <dbReference type="ARBA" id="ARBA00031012"/>
    </source>
</evidence>
<evidence type="ECO:0000313" key="11">
    <source>
        <dbReference type="EMBL" id="QDZ17039.1"/>
    </source>
</evidence>
<dbReference type="InterPro" id="IPR007322">
    <property type="entry name" value="RNA_pol_bunyavir"/>
</dbReference>
<dbReference type="KEGG" id="vg:80550593"/>
<feature type="coiled-coil region" evidence="7">
    <location>
        <begin position="2310"/>
        <end position="2341"/>
    </location>
</feature>
<feature type="domain" description="OTU" evidence="10">
    <location>
        <begin position="2537"/>
        <end position="2647"/>
    </location>
</feature>
<evidence type="ECO:0000259" key="9">
    <source>
        <dbReference type="PROSITE" id="PS50525"/>
    </source>
</evidence>